<feature type="compositionally biased region" description="Basic residues" evidence="1">
    <location>
        <begin position="257"/>
        <end position="267"/>
    </location>
</feature>
<organism evidence="2 3">
    <name type="scientific">Leucobacter edaphi</name>
    <dbReference type="NCBI Taxonomy" id="2796472"/>
    <lineage>
        <taxon>Bacteria</taxon>
        <taxon>Bacillati</taxon>
        <taxon>Actinomycetota</taxon>
        <taxon>Actinomycetes</taxon>
        <taxon>Micrococcales</taxon>
        <taxon>Microbacteriaceae</taxon>
        <taxon>Leucobacter</taxon>
    </lineage>
</organism>
<comment type="caution">
    <text evidence="2">The sequence shown here is derived from an EMBL/GenBank/DDBJ whole genome shotgun (WGS) entry which is preliminary data.</text>
</comment>
<evidence type="ECO:0000313" key="3">
    <source>
        <dbReference type="Proteomes" id="UP000618733"/>
    </source>
</evidence>
<sequence length="267" mass="28051">MNAIPAAPELRSVILLKRPFGDAAEALGLFVPDAASHIDDPTLRVVPTRVNGTPVTLELGDGPLRAQELEYAVAQSAQRSRLEPILAEHGGYVVVSVEAGGDLFENSDLLANLAAYYADDDNGLAVWLPDADYVATDVIYTNDMMDRSTLVWFNTMAAKLDESTAIAHTIGLGHLGGSEVQLVSNALDPAQAYLGLRGAVADLLDGGALPAGGMTVAIDGAQYALVTGESKIGMGAVLNLVPASELTAAQESPAEKPKRKGWFGRRK</sequence>
<dbReference type="EMBL" id="JAEHOI010000002">
    <property type="protein sequence ID" value="MBK0421139.1"/>
    <property type="molecule type" value="Genomic_DNA"/>
</dbReference>
<keyword evidence="3" id="KW-1185">Reference proteome</keyword>
<dbReference type="RefSeq" id="WP_200131326.1">
    <property type="nucleotide sequence ID" value="NZ_JAEHOI010000002.1"/>
</dbReference>
<accession>A0A934QAH7</accession>
<reference evidence="2" key="1">
    <citation type="submission" date="2020-12" db="EMBL/GenBank/DDBJ databases">
        <title>Leucobacter sp. CAS2, isolated from Chromium sludge.</title>
        <authorList>
            <person name="Xu Z."/>
        </authorList>
    </citation>
    <scope>NUCLEOTIDE SEQUENCE</scope>
    <source>
        <strain evidence="2">CSA2</strain>
    </source>
</reference>
<proteinExistence type="predicted"/>
<evidence type="ECO:0000313" key="2">
    <source>
        <dbReference type="EMBL" id="MBK0421139.1"/>
    </source>
</evidence>
<feature type="region of interest" description="Disordered" evidence="1">
    <location>
        <begin position="248"/>
        <end position="267"/>
    </location>
</feature>
<gene>
    <name evidence="2" type="ORF">JD292_03465</name>
</gene>
<name>A0A934QAH7_9MICO</name>
<dbReference type="Proteomes" id="UP000618733">
    <property type="component" value="Unassembled WGS sequence"/>
</dbReference>
<dbReference type="AlphaFoldDB" id="A0A934QAH7"/>
<protein>
    <recommendedName>
        <fullName evidence="4">DUF4261 domain-containing protein</fullName>
    </recommendedName>
</protein>
<evidence type="ECO:0008006" key="4">
    <source>
        <dbReference type="Google" id="ProtNLM"/>
    </source>
</evidence>
<evidence type="ECO:0000256" key="1">
    <source>
        <dbReference type="SAM" id="MobiDB-lite"/>
    </source>
</evidence>